<gene>
    <name evidence="2" type="ORF">BJ085DRAFT_36361</name>
</gene>
<reference evidence="3" key="1">
    <citation type="journal article" date="2018" name="Nat. Microbiol.">
        <title>Leveraging single-cell genomics to expand the fungal tree of life.</title>
        <authorList>
            <person name="Ahrendt S.R."/>
            <person name="Quandt C.A."/>
            <person name="Ciobanu D."/>
            <person name="Clum A."/>
            <person name="Salamov A."/>
            <person name="Andreopoulos B."/>
            <person name="Cheng J.F."/>
            <person name="Woyke T."/>
            <person name="Pelin A."/>
            <person name="Henrissat B."/>
            <person name="Reynolds N.K."/>
            <person name="Benny G.L."/>
            <person name="Smith M.E."/>
            <person name="James T.Y."/>
            <person name="Grigoriev I.V."/>
        </authorList>
    </citation>
    <scope>NUCLEOTIDE SEQUENCE [LARGE SCALE GENOMIC DNA]</scope>
    <source>
        <strain evidence="3">RSA 468</strain>
    </source>
</reference>
<accession>A0A4V1J5F8</accession>
<keyword evidence="1" id="KW-0732">Signal</keyword>
<evidence type="ECO:0000313" key="2">
    <source>
        <dbReference type="EMBL" id="RKP38909.1"/>
    </source>
</evidence>
<dbReference type="Proteomes" id="UP000268162">
    <property type="component" value="Unassembled WGS sequence"/>
</dbReference>
<dbReference type="EMBL" id="ML002318">
    <property type="protein sequence ID" value="RKP38909.1"/>
    <property type="molecule type" value="Genomic_DNA"/>
</dbReference>
<feature type="chain" id="PRO_5020561119" evidence="1">
    <location>
        <begin position="22"/>
        <end position="233"/>
    </location>
</feature>
<feature type="signal peptide" evidence="1">
    <location>
        <begin position="1"/>
        <end position="21"/>
    </location>
</feature>
<evidence type="ECO:0000313" key="3">
    <source>
        <dbReference type="Proteomes" id="UP000268162"/>
    </source>
</evidence>
<protein>
    <submittedName>
        <fullName evidence="2">Uncharacterized protein</fullName>
    </submittedName>
</protein>
<proteinExistence type="predicted"/>
<name>A0A4V1J5F8_9FUNG</name>
<organism evidence="2 3">
    <name type="scientific">Dimargaris cristalligena</name>
    <dbReference type="NCBI Taxonomy" id="215637"/>
    <lineage>
        <taxon>Eukaryota</taxon>
        <taxon>Fungi</taxon>
        <taxon>Fungi incertae sedis</taxon>
        <taxon>Zoopagomycota</taxon>
        <taxon>Kickxellomycotina</taxon>
        <taxon>Dimargaritomycetes</taxon>
        <taxon>Dimargaritales</taxon>
        <taxon>Dimargaritaceae</taxon>
        <taxon>Dimargaris</taxon>
    </lineage>
</organism>
<keyword evidence="3" id="KW-1185">Reference proteome</keyword>
<dbReference type="AlphaFoldDB" id="A0A4V1J5F8"/>
<sequence length="233" mass="25770">MKFSVSYLIIAAACLGCTVSALPNQGGNVLVSTPAHLPREECRPLLDLLKGTEATKARPTKIGSMTYFNAFMCISPSDQLNHILTGFFGRLRYPDLKALVPASVYNPLEGLGKIVSTIPSATQFQLMDDATLQTRYPLVYGIKHNHPEAVILYSARMHQLTRRSFKHLPEAHALVSDAMKTVAVACAAFDKGPEWRTIIGQIEETILEGQGMHFVDWLEPAKSVFRRESQALQ</sequence>
<evidence type="ECO:0000256" key="1">
    <source>
        <dbReference type="SAM" id="SignalP"/>
    </source>
</evidence>